<comment type="caution">
    <text evidence="2">The sequence shown here is derived from an EMBL/GenBank/DDBJ whole genome shotgun (WGS) entry which is preliminary data.</text>
</comment>
<feature type="compositionally biased region" description="Basic and acidic residues" evidence="1">
    <location>
        <begin position="15"/>
        <end position="25"/>
    </location>
</feature>
<evidence type="ECO:0000313" key="2">
    <source>
        <dbReference type="EMBL" id="MPC37988.1"/>
    </source>
</evidence>
<gene>
    <name evidence="2" type="ORF">E2C01_031484</name>
</gene>
<dbReference type="AlphaFoldDB" id="A0A5B7EY94"/>
<dbReference type="EMBL" id="VSRR010003943">
    <property type="protein sequence ID" value="MPC37988.1"/>
    <property type="molecule type" value="Genomic_DNA"/>
</dbReference>
<reference evidence="2 3" key="1">
    <citation type="submission" date="2019-05" db="EMBL/GenBank/DDBJ databases">
        <title>Another draft genome of Portunus trituberculatus and its Hox gene families provides insights of decapod evolution.</title>
        <authorList>
            <person name="Jeong J.-H."/>
            <person name="Song I."/>
            <person name="Kim S."/>
            <person name="Choi T."/>
            <person name="Kim D."/>
            <person name="Ryu S."/>
            <person name="Kim W."/>
        </authorList>
    </citation>
    <scope>NUCLEOTIDE SEQUENCE [LARGE SCALE GENOMIC DNA]</scope>
    <source>
        <tissue evidence="2">Muscle</tissue>
    </source>
</reference>
<organism evidence="2 3">
    <name type="scientific">Portunus trituberculatus</name>
    <name type="common">Swimming crab</name>
    <name type="synonym">Neptunus trituberculatus</name>
    <dbReference type="NCBI Taxonomy" id="210409"/>
    <lineage>
        <taxon>Eukaryota</taxon>
        <taxon>Metazoa</taxon>
        <taxon>Ecdysozoa</taxon>
        <taxon>Arthropoda</taxon>
        <taxon>Crustacea</taxon>
        <taxon>Multicrustacea</taxon>
        <taxon>Malacostraca</taxon>
        <taxon>Eumalacostraca</taxon>
        <taxon>Eucarida</taxon>
        <taxon>Decapoda</taxon>
        <taxon>Pleocyemata</taxon>
        <taxon>Brachyura</taxon>
        <taxon>Eubrachyura</taxon>
        <taxon>Portunoidea</taxon>
        <taxon>Portunidae</taxon>
        <taxon>Portuninae</taxon>
        <taxon>Portunus</taxon>
    </lineage>
</organism>
<feature type="region of interest" description="Disordered" evidence="1">
    <location>
        <begin position="1"/>
        <end position="25"/>
    </location>
</feature>
<keyword evidence="3" id="KW-1185">Reference proteome</keyword>
<evidence type="ECO:0000313" key="3">
    <source>
        <dbReference type="Proteomes" id="UP000324222"/>
    </source>
</evidence>
<dbReference type="Proteomes" id="UP000324222">
    <property type="component" value="Unassembled WGS sequence"/>
</dbReference>
<accession>A0A5B7EY94</accession>
<name>A0A5B7EY94_PORTR</name>
<sequence length="121" mass="13487">MASTSTTGGTGGGKDNGDGRKDKSGKKEEEFYILLQPIFSPVHLQDVCHESVFLYHFPEYFCSFSTPTLSRHDTPRKTGSGTLRKATVRMDELLKCEVMLDPSISAMALKKTQRDPSGRHY</sequence>
<evidence type="ECO:0000256" key="1">
    <source>
        <dbReference type="SAM" id="MobiDB-lite"/>
    </source>
</evidence>
<protein>
    <submittedName>
        <fullName evidence="2">Uncharacterized protein</fullName>
    </submittedName>
</protein>
<proteinExistence type="predicted"/>